<feature type="signal peptide" evidence="2">
    <location>
        <begin position="1"/>
        <end position="36"/>
    </location>
</feature>
<reference evidence="3 4" key="1">
    <citation type="submission" date="2023-07" db="EMBL/GenBank/DDBJ databases">
        <title>Genomic Encyclopedia of Type Strains, Phase IV (KMG-IV): sequencing the most valuable type-strain genomes for metagenomic binning, comparative biology and taxonomic classification.</title>
        <authorList>
            <person name="Goeker M."/>
        </authorList>
    </citation>
    <scope>NUCLEOTIDE SEQUENCE [LARGE SCALE GENOMIC DNA]</scope>
    <source>
        <strain evidence="3 4">DSM 15561</strain>
    </source>
</reference>
<feature type="compositionally biased region" description="Low complexity" evidence="1">
    <location>
        <begin position="48"/>
        <end position="58"/>
    </location>
</feature>
<gene>
    <name evidence="3" type="ORF">QOZ99_002885</name>
</gene>
<dbReference type="RefSeq" id="WP_306890671.1">
    <property type="nucleotide sequence ID" value="NZ_JAUSVR010000009.1"/>
</dbReference>
<feature type="region of interest" description="Disordered" evidence="1">
    <location>
        <begin position="38"/>
        <end position="58"/>
    </location>
</feature>
<name>A0ABU0LTI4_9HYPH</name>
<comment type="caution">
    <text evidence="3">The sequence shown here is derived from an EMBL/GenBank/DDBJ whole genome shotgun (WGS) entry which is preliminary data.</text>
</comment>
<protein>
    <submittedName>
        <fullName evidence="3">Uncharacterized protein</fullName>
    </submittedName>
</protein>
<keyword evidence="4" id="KW-1185">Reference proteome</keyword>
<organism evidence="3 4">
    <name type="scientific">Ancylobacter amanitiformis</name>
    <dbReference type="NCBI Taxonomy" id="217069"/>
    <lineage>
        <taxon>Bacteria</taxon>
        <taxon>Pseudomonadati</taxon>
        <taxon>Pseudomonadota</taxon>
        <taxon>Alphaproteobacteria</taxon>
        <taxon>Hyphomicrobiales</taxon>
        <taxon>Xanthobacteraceae</taxon>
        <taxon>Ancylobacter</taxon>
    </lineage>
</organism>
<evidence type="ECO:0000313" key="3">
    <source>
        <dbReference type="EMBL" id="MDQ0511985.1"/>
    </source>
</evidence>
<evidence type="ECO:0000256" key="1">
    <source>
        <dbReference type="SAM" id="MobiDB-lite"/>
    </source>
</evidence>
<dbReference type="Proteomes" id="UP001235094">
    <property type="component" value="Unassembled WGS sequence"/>
</dbReference>
<evidence type="ECO:0000313" key="4">
    <source>
        <dbReference type="Proteomes" id="UP001235094"/>
    </source>
</evidence>
<accession>A0ABU0LTI4</accession>
<evidence type="ECO:0000256" key="2">
    <source>
        <dbReference type="SAM" id="SignalP"/>
    </source>
</evidence>
<proteinExistence type="predicted"/>
<keyword evidence="2" id="KW-0732">Signal</keyword>
<feature type="chain" id="PRO_5047532718" evidence="2">
    <location>
        <begin position="37"/>
        <end position="114"/>
    </location>
</feature>
<dbReference type="EMBL" id="JAUSVR010000009">
    <property type="protein sequence ID" value="MDQ0511985.1"/>
    <property type="molecule type" value="Genomic_DNA"/>
</dbReference>
<sequence length="114" mass="11717">MPPQGHRSTARRLRSRAGLALAAAIALLLGTPPSSAQFYPPPQPWPHAPQMVAPQMAPPGYGGPNAGYGAPRPPMMGSRCASQAGLCFIPGAAPVGMPCYCQMSFGPVPGQIVP</sequence>